<evidence type="ECO:0008006" key="4">
    <source>
        <dbReference type="Google" id="ProtNLM"/>
    </source>
</evidence>
<dbReference type="OrthoDB" id="1689567at2759"/>
<dbReference type="AlphaFoldDB" id="A0A6A5WRN7"/>
<organism evidence="2 3">
    <name type="scientific">Amniculicola lignicola CBS 123094</name>
    <dbReference type="NCBI Taxonomy" id="1392246"/>
    <lineage>
        <taxon>Eukaryota</taxon>
        <taxon>Fungi</taxon>
        <taxon>Dikarya</taxon>
        <taxon>Ascomycota</taxon>
        <taxon>Pezizomycotina</taxon>
        <taxon>Dothideomycetes</taxon>
        <taxon>Pleosporomycetidae</taxon>
        <taxon>Pleosporales</taxon>
        <taxon>Amniculicolaceae</taxon>
        <taxon>Amniculicola</taxon>
    </lineage>
</organism>
<gene>
    <name evidence="2" type="ORF">P154DRAFT_486661</name>
</gene>
<dbReference type="Proteomes" id="UP000799779">
    <property type="component" value="Unassembled WGS sequence"/>
</dbReference>
<accession>A0A6A5WRN7</accession>
<evidence type="ECO:0000313" key="3">
    <source>
        <dbReference type="Proteomes" id="UP000799779"/>
    </source>
</evidence>
<protein>
    <recommendedName>
        <fullName evidence="4">F-box domain-containing protein</fullName>
    </recommendedName>
</protein>
<evidence type="ECO:0000313" key="2">
    <source>
        <dbReference type="EMBL" id="KAF2003439.1"/>
    </source>
</evidence>
<sequence>MTEVSNTDFADLANGTQGPQAQQSAGLIFNISVCGRFLLIARETLIFIYDLQCNSIKPLTSVACPRRVLALSMDASSGRNAVAALLEGRMGMVCEFRCGVNTRDERHLECIVDNPRSHVRSTTRSSIVTSRATEFESRPFFNAIDVHNNHDTISLENTDDHQAHSRNWINHAWNLHLQGALKSPLPRNTGTERCCSRTVPLETGTTTFYRHLCSEDDPPRSVAICPQRRCVAFGCSAGIELHWIDALTGQSLTRWFPLTAPSDYLYFLSPRPGFESGKKLRLISSAAHPDHRPAICRSDGHHILFIDPITGKLFLGCDAPLGGPTKLLRKILLVAPEDTQIPQLYIAAADLSWGARIVAAFGDRIILYSIPPDVLALSTTDQKADSWDVYASPPFSLEGRTNDYWLNWRDEPNKPVSVDSNNIWPISIKGIEIGTLRGVCELAIFTQPDITIWAFTHNSQAQTYQVRGFADPVDRRQRYVCYSGIVHDSSAVDQTGDVIMRDVDGSSEHIHDSYAVDQTGDVIMRDEPEESPTLDGNSSQKLIKRFPKALHVENDEWVEFLDVRGYEAWYDTNGDVWTVDTVL</sequence>
<evidence type="ECO:0000256" key="1">
    <source>
        <dbReference type="SAM" id="MobiDB-lite"/>
    </source>
</evidence>
<dbReference type="SUPFAM" id="SSF82171">
    <property type="entry name" value="DPP6 N-terminal domain-like"/>
    <property type="match status" value="1"/>
</dbReference>
<dbReference type="EMBL" id="ML977572">
    <property type="protein sequence ID" value="KAF2003439.1"/>
    <property type="molecule type" value="Genomic_DNA"/>
</dbReference>
<reference evidence="2" key="1">
    <citation type="journal article" date="2020" name="Stud. Mycol.">
        <title>101 Dothideomycetes genomes: a test case for predicting lifestyles and emergence of pathogens.</title>
        <authorList>
            <person name="Haridas S."/>
            <person name="Albert R."/>
            <person name="Binder M."/>
            <person name="Bloem J."/>
            <person name="Labutti K."/>
            <person name="Salamov A."/>
            <person name="Andreopoulos B."/>
            <person name="Baker S."/>
            <person name="Barry K."/>
            <person name="Bills G."/>
            <person name="Bluhm B."/>
            <person name="Cannon C."/>
            <person name="Castanera R."/>
            <person name="Culley D."/>
            <person name="Daum C."/>
            <person name="Ezra D."/>
            <person name="Gonzalez J."/>
            <person name="Henrissat B."/>
            <person name="Kuo A."/>
            <person name="Liang C."/>
            <person name="Lipzen A."/>
            <person name="Lutzoni F."/>
            <person name="Magnuson J."/>
            <person name="Mondo S."/>
            <person name="Nolan M."/>
            <person name="Ohm R."/>
            <person name="Pangilinan J."/>
            <person name="Park H.-J."/>
            <person name="Ramirez L."/>
            <person name="Alfaro M."/>
            <person name="Sun H."/>
            <person name="Tritt A."/>
            <person name="Yoshinaga Y."/>
            <person name="Zwiers L.-H."/>
            <person name="Turgeon B."/>
            <person name="Goodwin S."/>
            <person name="Spatafora J."/>
            <person name="Crous P."/>
            <person name="Grigoriev I."/>
        </authorList>
    </citation>
    <scope>NUCLEOTIDE SEQUENCE</scope>
    <source>
        <strain evidence="2">CBS 123094</strain>
    </source>
</reference>
<name>A0A6A5WRN7_9PLEO</name>
<proteinExistence type="predicted"/>
<feature type="region of interest" description="Disordered" evidence="1">
    <location>
        <begin position="1"/>
        <end position="20"/>
    </location>
</feature>
<keyword evidence="3" id="KW-1185">Reference proteome</keyword>